<dbReference type="HOGENOM" id="CLU_037914_0_0_1"/>
<feature type="region of interest" description="Disordered" evidence="1">
    <location>
        <begin position="156"/>
        <end position="324"/>
    </location>
</feature>
<proteinExistence type="predicted"/>
<evidence type="ECO:0000313" key="2">
    <source>
        <dbReference type="EMBL" id="CCA23246.1"/>
    </source>
</evidence>
<feature type="compositionally biased region" description="Polar residues" evidence="1">
    <location>
        <begin position="473"/>
        <end position="484"/>
    </location>
</feature>
<feature type="compositionally biased region" description="Basic residues" evidence="1">
    <location>
        <begin position="285"/>
        <end position="294"/>
    </location>
</feature>
<feature type="compositionally biased region" description="Basic and acidic residues" evidence="1">
    <location>
        <begin position="448"/>
        <end position="471"/>
    </location>
</feature>
<organism evidence="2">
    <name type="scientific">Albugo laibachii Nc14</name>
    <dbReference type="NCBI Taxonomy" id="890382"/>
    <lineage>
        <taxon>Eukaryota</taxon>
        <taxon>Sar</taxon>
        <taxon>Stramenopiles</taxon>
        <taxon>Oomycota</taxon>
        <taxon>Peronosporomycetes</taxon>
        <taxon>Albuginales</taxon>
        <taxon>Albuginaceae</taxon>
        <taxon>Albugo</taxon>
    </lineage>
</organism>
<sequence length="545" mass="60636">MWMQKSLEGMSIASPGSRLHSRNNQPVSSSVSQSNGSNLQGYGDRPYVVDHDNGTWKSKLIESGQWLGEKVIEYGGRIVRGNSHSSIPNQLAQQPPRNDGRANWMADIRNSSASYMPSSGDGGCMAYQNDFKTSRPSTYSDSVGYGNTSTSMLKTQSEDFYGESRKDNVKSKSKRHRQKEKRLQNGKKNRKKKGENECDSVSYSESEESIPESKSSFYSDTSVEKELKSSKVRSRRAVNDTDIVRADRLVGKNSKKGKKYPKSSASVSFINSHAGSFDSQEKKSRNIRTKRREKKSSSTCKEHVKSPSDSSSSEKVVTKIKKSKRRMKTPNVEVVDLLGVEELTIGVPGATHTTAQGMKPLSDISNPQESQPMLLDNLDGLRFLTQANKPIEIDDSIEVLTLASSDTLSLVHTPTTESAKNVDTLACSILPENNLVNLDALVAVKGNDTEHNASSKKSLNDMRRERQHERPVSSMNPMSNPTDPRNVTYVMVPMPISMPFSSMQQAPIIPQQLYSQNGQHLPAYVQQHCMHERNANSHEEEQVRL</sequence>
<reference evidence="2" key="2">
    <citation type="submission" date="2011-02" db="EMBL/GenBank/DDBJ databases">
        <authorList>
            <person name="MacLean D."/>
        </authorList>
    </citation>
    <scope>NUCLEOTIDE SEQUENCE</scope>
</reference>
<feature type="compositionally biased region" description="Basic residues" evidence="1">
    <location>
        <begin position="171"/>
        <end position="193"/>
    </location>
</feature>
<evidence type="ECO:0000256" key="1">
    <source>
        <dbReference type="SAM" id="MobiDB-lite"/>
    </source>
</evidence>
<feature type="region of interest" description="Disordered" evidence="1">
    <location>
        <begin position="448"/>
        <end position="484"/>
    </location>
</feature>
<accession>F0WPJ6</accession>
<name>F0WPJ6_9STRA</name>
<dbReference type="EMBL" id="FR824232">
    <property type="protein sequence ID" value="CCA23246.1"/>
    <property type="molecule type" value="Genomic_DNA"/>
</dbReference>
<protein>
    <submittedName>
        <fullName evidence="2">Uncharacterized protein AlNc14C187G8341</fullName>
    </submittedName>
</protein>
<reference evidence="2" key="1">
    <citation type="journal article" date="2011" name="PLoS Biol.">
        <title>Gene gain and loss during evolution of obligate parasitism in the white rust pathogen of Arabidopsis thaliana.</title>
        <authorList>
            <person name="Kemen E."/>
            <person name="Gardiner A."/>
            <person name="Schultz-Larsen T."/>
            <person name="Kemen A.C."/>
            <person name="Balmuth A.L."/>
            <person name="Robert-Seilaniantz A."/>
            <person name="Bailey K."/>
            <person name="Holub E."/>
            <person name="Studholme D.J."/>
            <person name="Maclean D."/>
            <person name="Jones J.D."/>
        </authorList>
    </citation>
    <scope>NUCLEOTIDE SEQUENCE</scope>
</reference>
<dbReference type="AlphaFoldDB" id="F0WPJ6"/>
<feature type="region of interest" description="Disordered" evidence="1">
    <location>
        <begin position="1"/>
        <end position="47"/>
    </location>
</feature>
<feature type="compositionally biased region" description="Low complexity" evidence="1">
    <location>
        <begin position="22"/>
        <end position="38"/>
    </location>
</feature>
<feature type="compositionally biased region" description="Polar residues" evidence="1">
    <location>
        <begin position="267"/>
        <end position="278"/>
    </location>
</feature>
<gene>
    <name evidence="2" type="primary">AlNc14C187G8341</name>
    <name evidence="2" type="ORF">ALNC14_093890</name>
</gene>
<feature type="compositionally biased region" description="Basic and acidic residues" evidence="1">
    <location>
        <begin position="237"/>
        <end position="250"/>
    </location>
</feature>